<feature type="region of interest" description="Disordered" evidence="1">
    <location>
        <begin position="10"/>
        <end position="96"/>
    </location>
</feature>
<reference evidence="3" key="1">
    <citation type="submission" date="2016-02" db="EMBL/GenBank/DDBJ databases">
        <authorList>
            <person name="Wen L."/>
            <person name="He K."/>
            <person name="Yang H."/>
        </authorList>
    </citation>
    <scope>NUCLEOTIDE SEQUENCE [LARGE SCALE GENOMIC DNA]</scope>
    <source>
        <strain evidence="3">JCM 15929</strain>
    </source>
</reference>
<dbReference type="Proteomes" id="UP000070258">
    <property type="component" value="Unassembled WGS sequence"/>
</dbReference>
<evidence type="ECO:0000256" key="1">
    <source>
        <dbReference type="SAM" id="MobiDB-lite"/>
    </source>
</evidence>
<dbReference type="EMBL" id="LSRF01000058">
    <property type="protein sequence ID" value="KXP04045.1"/>
    <property type="molecule type" value="Genomic_DNA"/>
</dbReference>
<accession>A0A138A0T9</accession>
<dbReference type="AlphaFoldDB" id="A0A138A0T9"/>
<sequence length="96" mass="8949">MIAMISAVAPITIATDRSRRGGPDGAAGQVGADGTGADGGVGTGADATVGRGGDGSGFGTTPVTARPVTKGVPADETGPPGANCCGGRGGAIPSRR</sequence>
<protein>
    <submittedName>
        <fullName evidence="2">Uncharacterized protein</fullName>
    </submittedName>
</protein>
<gene>
    <name evidence="2" type="ORF">AXK60_20105</name>
</gene>
<evidence type="ECO:0000313" key="3">
    <source>
        <dbReference type="Proteomes" id="UP000070258"/>
    </source>
</evidence>
<organism evidence="2 3">
    <name type="scientific">Tsukamurella pseudospumae</name>
    <dbReference type="NCBI Taxonomy" id="239498"/>
    <lineage>
        <taxon>Bacteria</taxon>
        <taxon>Bacillati</taxon>
        <taxon>Actinomycetota</taxon>
        <taxon>Actinomycetes</taxon>
        <taxon>Mycobacteriales</taxon>
        <taxon>Tsukamurellaceae</taxon>
        <taxon>Tsukamurella</taxon>
    </lineage>
</organism>
<evidence type="ECO:0000313" key="2">
    <source>
        <dbReference type="EMBL" id="KXP04045.1"/>
    </source>
</evidence>
<name>A0A138A0T9_9ACTN</name>
<comment type="caution">
    <text evidence="2">The sequence shown here is derived from an EMBL/GenBank/DDBJ whole genome shotgun (WGS) entry which is preliminary data.</text>
</comment>
<feature type="compositionally biased region" description="Gly residues" evidence="1">
    <location>
        <begin position="31"/>
        <end position="43"/>
    </location>
</feature>
<proteinExistence type="predicted"/>